<dbReference type="AlphaFoldDB" id="A0A1D9PU16"/>
<name>A0A1D9PU16_SCLS1</name>
<evidence type="ECO:0000256" key="1">
    <source>
        <dbReference type="SAM" id="Phobius"/>
    </source>
</evidence>
<protein>
    <recommendedName>
        <fullName evidence="4">F-box domain-containing protein</fullName>
    </recommendedName>
</protein>
<dbReference type="EMBL" id="CP017814">
    <property type="protein sequence ID" value="APA06160.1"/>
    <property type="molecule type" value="Genomic_DNA"/>
</dbReference>
<evidence type="ECO:0000313" key="3">
    <source>
        <dbReference type="Proteomes" id="UP000177798"/>
    </source>
</evidence>
<proteinExistence type="predicted"/>
<evidence type="ECO:0008006" key="4">
    <source>
        <dbReference type="Google" id="ProtNLM"/>
    </source>
</evidence>
<organism evidence="2 3">
    <name type="scientific">Sclerotinia sclerotiorum (strain ATCC 18683 / 1980 / Ss-1)</name>
    <name type="common">White mold</name>
    <name type="synonym">Whetzelinia sclerotiorum</name>
    <dbReference type="NCBI Taxonomy" id="665079"/>
    <lineage>
        <taxon>Eukaryota</taxon>
        <taxon>Fungi</taxon>
        <taxon>Dikarya</taxon>
        <taxon>Ascomycota</taxon>
        <taxon>Pezizomycotina</taxon>
        <taxon>Leotiomycetes</taxon>
        <taxon>Helotiales</taxon>
        <taxon>Sclerotiniaceae</taxon>
        <taxon>Sclerotinia</taxon>
    </lineage>
</organism>
<dbReference type="OrthoDB" id="5281164at2759"/>
<sequence length="186" mass="21467">MKKDHTLPMPDAEHCASKLNLLDLPQEIHLLITSHLIYPDALSLKHANRYFYSFVYTGLHLKIEWLIQRRRLHLDCPSNSKCELGSDLRFCRGSVALLMKRRREHQECDSKPGGRGCLVLGRSICLDKKDDSHLKVVWRYVRSGIPLWLVVVTIALLAIVMAPTRISPITENFDILRKGWISLMRN</sequence>
<keyword evidence="1" id="KW-0472">Membrane</keyword>
<keyword evidence="1" id="KW-0812">Transmembrane</keyword>
<dbReference type="Proteomes" id="UP000177798">
    <property type="component" value="Chromosome 1"/>
</dbReference>
<dbReference type="VEuPathDB" id="FungiDB:sscle_01g009300"/>
<accession>A0A1D9PU16</accession>
<reference evidence="3" key="1">
    <citation type="journal article" date="2017" name="Genome Biol. Evol.">
        <title>The complete genome sequence of the phytopathogenic fungus Sclerotinia sclerotiorum reveals insights into the genome architecture of broad host range pathogens.</title>
        <authorList>
            <person name="Derbyshire M."/>
            <person name="Denton-Giles M."/>
            <person name="Hegedus D."/>
            <person name="Seifbarghy S."/>
            <person name="Rollins J."/>
            <person name="van Kan J."/>
            <person name="Seidl M.F."/>
            <person name="Faino L."/>
            <person name="Mbengue M."/>
            <person name="Navaud O."/>
            <person name="Raffaele S."/>
            <person name="Hammond-Kosack K."/>
            <person name="Heard S."/>
            <person name="Oliver R."/>
        </authorList>
    </citation>
    <scope>NUCLEOTIDE SEQUENCE [LARGE SCALE GENOMIC DNA]</scope>
    <source>
        <strain evidence="3">ATCC 18683 / 1980 / Ss-1</strain>
    </source>
</reference>
<gene>
    <name evidence="2" type="ORF">sscle_01g009300</name>
</gene>
<keyword evidence="1" id="KW-1133">Transmembrane helix</keyword>
<evidence type="ECO:0000313" key="2">
    <source>
        <dbReference type="EMBL" id="APA06160.1"/>
    </source>
</evidence>
<feature type="transmembrane region" description="Helical" evidence="1">
    <location>
        <begin position="145"/>
        <end position="166"/>
    </location>
</feature>